<dbReference type="GO" id="GO:0030182">
    <property type="term" value="P:neuron differentiation"/>
    <property type="evidence" value="ECO:0007669"/>
    <property type="project" value="TreeGrafter"/>
</dbReference>
<dbReference type="PANTHER" id="PTHR14131:SF5">
    <property type="entry name" value="ANOSMIN-1"/>
    <property type="match status" value="1"/>
</dbReference>
<dbReference type="SMART" id="SM00060">
    <property type="entry name" value="FN3"/>
    <property type="match status" value="2"/>
</dbReference>
<dbReference type="GO" id="GO:0030414">
    <property type="term" value="F:peptidase inhibitor activity"/>
    <property type="evidence" value="ECO:0007669"/>
    <property type="project" value="InterPro"/>
</dbReference>
<dbReference type="Pfam" id="PF00041">
    <property type="entry name" value="fn3"/>
    <property type="match status" value="1"/>
</dbReference>
<organism evidence="2">
    <name type="scientific">Corethrella appendiculata</name>
    <dbReference type="NCBI Taxonomy" id="1370023"/>
    <lineage>
        <taxon>Eukaryota</taxon>
        <taxon>Metazoa</taxon>
        <taxon>Ecdysozoa</taxon>
        <taxon>Arthropoda</taxon>
        <taxon>Hexapoda</taxon>
        <taxon>Insecta</taxon>
        <taxon>Pterygota</taxon>
        <taxon>Neoptera</taxon>
        <taxon>Endopterygota</taxon>
        <taxon>Diptera</taxon>
        <taxon>Nematocera</taxon>
        <taxon>Culicoidea</taxon>
        <taxon>Chaoboridae</taxon>
        <taxon>Corethrella</taxon>
    </lineage>
</organism>
<dbReference type="InterPro" id="IPR042447">
    <property type="entry name" value="Anosmin-1"/>
</dbReference>
<dbReference type="SMART" id="SM00217">
    <property type="entry name" value="WAP"/>
    <property type="match status" value="1"/>
</dbReference>
<dbReference type="CDD" id="cd00063">
    <property type="entry name" value="FN3"/>
    <property type="match status" value="1"/>
</dbReference>
<dbReference type="CDD" id="cd00199">
    <property type="entry name" value="WAP"/>
    <property type="match status" value="1"/>
</dbReference>
<sequence length="561" mass="64956">MEIHKFLIKYLLIIVCCTNIQTLYGYRYRKQTGSQHKQLPSLTEDNLLIARCHSKCVKNRDVMVNNNFTLKALCEHKCILGYLENSAYKKYGDCPTQPINSIDSICLNACNGIDYKCSGVKKCCPHSCGMSCQMPLNLNIVPDIPQIPINVQIIPGINKHGLLVNIQWDMTEILDDSRIFYPIEIRSHIGLRFTEHKMSEWRTQISINYFEEKFELFRRYSSTAKLRPGRWYQVRVAAVNAQGTQGYSQISRPFQLQRKPKPPRAPNDLVLGPLLLNKNSTYDQEISWKLPKSDMPVEKYRIHWSLFLKSNQSTENSTNNNLSINSLYKETATVSEPKRNYVIHGLLPNSFYYIQIEAISLFGKQRLKSEAKSEIINITMQENSISFKNITSLDNLLLMNQQFNNNNNNNISNISNISNNRHIKIGLKNISVHKPNNVSLSYSYAKNGLIMTMSWNHTTYNNRKFRYRLHLCKGGHECLAKNSMDISNQDIITRKKFYNFPNLKFSTKYSVGFKYIHSKRSTQTFDFIKSFTTPKCEYFRKKSVSGSNGRLINCKSLKKKL</sequence>
<accession>U5EUX2</accession>
<dbReference type="InterPro" id="IPR013783">
    <property type="entry name" value="Ig-like_fold"/>
</dbReference>
<dbReference type="Gene3D" id="4.10.75.10">
    <property type="entry name" value="Elafin-like"/>
    <property type="match status" value="1"/>
</dbReference>
<dbReference type="GO" id="GO:0005576">
    <property type="term" value="C:extracellular region"/>
    <property type="evidence" value="ECO:0007669"/>
    <property type="project" value="InterPro"/>
</dbReference>
<evidence type="ECO:0000313" key="2">
    <source>
        <dbReference type="EMBL" id="JAB56195.1"/>
    </source>
</evidence>
<dbReference type="PROSITE" id="PS51390">
    <property type="entry name" value="WAP"/>
    <property type="match status" value="1"/>
</dbReference>
<dbReference type="SUPFAM" id="SSF49265">
    <property type="entry name" value="Fibronectin type III"/>
    <property type="match status" value="1"/>
</dbReference>
<feature type="domain" description="WAP" evidence="1">
    <location>
        <begin position="87"/>
        <end position="136"/>
    </location>
</feature>
<dbReference type="InterPro" id="IPR003961">
    <property type="entry name" value="FN3_dom"/>
</dbReference>
<dbReference type="GO" id="GO:0009986">
    <property type="term" value="C:cell surface"/>
    <property type="evidence" value="ECO:0007669"/>
    <property type="project" value="TreeGrafter"/>
</dbReference>
<dbReference type="Pfam" id="PF00095">
    <property type="entry name" value="WAP"/>
    <property type="match status" value="1"/>
</dbReference>
<dbReference type="PANTHER" id="PTHR14131">
    <property type="entry name" value="ANOSMIN"/>
    <property type="match status" value="1"/>
</dbReference>
<dbReference type="Gene3D" id="2.60.40.10">
    <property type="entry name" value="Immunoglobulins"/>
    <property type="match status" value="2"/>
</dbReference>
<name>U5EUX2_9DIPT</name>
<evidence type="ECO:0000259" key="1">
    <source>
        <dbReference type="PROSITE" id="PS51390"/>
    </source>
</evidence>
<dbReference type="EMBL" id="GANO01003676">
    <property type="protein sequence ID" value="JAB56195.1"/>
    <property type="molecule type" value="mRNA"/>
</dbReference>
<proteinExistence type="evidence at transcript level"/>
<dbReference type="InterPro" id="IPR036645">
    <property type="entry name" value="Elafin-like_sf"/>
</dbReference>
<dbReference type="InterPro" id="IPR036116">
    <property type="entry name" value="FN3_sf"/>
</dbReference>
<protein>
    <submittedName>
        <fullName evidence="2">Putative adhesion-type protein</fullName>
    </submittedName>
</protein>
<reference evidence="2" key="1">
    <citation type="journal article" date="2014" name="Insect Biochem. Mol. Biol.">
        <title>An insight into the sialome of the frog biting fly, Corethrella appendiculata.</title>
        <authorList>
            <person name="Ribeiro J.M.C."/>
            <person name="Chagas A.C."/>
            <person name="Pham V.M."/>
            <person name="Lounibos L.P."/>
            <person name="Calvo E."/>
        </authorList>
    </citation>
    <scope>NUCLEOTIDE SEQUENCE</scope>
    <source>
        <tissue evidence="2">Salivary glands</tissue>
    </source>
</reference>
<dbReference type="SUPFAM" id="SSF57256">
    <property type="entry name" value="Elafin-like"/>
    <property type="match status" value="1"/>
</dbReference>
<dbReference type="AlphaFoldDB" id="U5EUX2"/>
<dbReference type="InterPro" id="IPR008197">
    <property type="entry name" value="WAP_dom"/>
</dbReference>